<protein>
    <recommendedName>
        <fullName evidence="4">GLUG domain-containing protein</fullName>
    </recommendedName>
</protein>
<accession>G5GED8</accession>
<dbReference type="OrthoDB" id="9776533at2"/>
<dbReference type="AlphaFoldDB" id="G5GED8"/>
<proteinExistence type="predicted"/>
<keyword evidence="3" id="KW-1185">Reference proteome</keyword>
<dbReference type="STRING" id="679199.HMPREF9332_01940"/>
<evidence type="ECO:0000313" key="3">
    <source>
        <dbReference type="Proteomes" id="UP000015993"/>
    </source>
</evidence>
<feature type="chain" id="PRO_5003477204" description="GLUG domain-containing protein" evidence="1">
    <location>
        <begin position="25"/>
        <end position="869"/>
    </location>
</feature>
<reference evidence="2 3" key="1">
    <citation type="submission" date="2011-08" db="EMBL/GenBank/DDBJ databases">
        <title>The Genome Sequence of Prevotella sp. oral taxon 302 str. F0323.</title>
        <authorList>
            <consortium name="The Broad Institute Genome Sequencing Platform"/>
            <person name="Earl A."/>
            <person name="Ward D."/>
            <person name="Feldgarden M."/>
            <person name="Gevers D."/>
            <person name="Izard J."/>
            <person name="Blanton J.M."/>
            <person name="Baranova O.V."/>
            <person name="Tanner A.C."/>
            <person name="Dewhirst F.E."/>
            <person name="Young S.K."/>
            <person name="Zeng Q."/>
            <person name="Gargeya S."/>
            <person name="Fitzgerald M."/>
            <person name="Haas B."/>
            <person name="Abouelleil A."/>
            <person name="Alvarado L."/>
            <person name="Arachchi H.M."/>
            <person name="Berlin A."/>
            <person name="Brown A."/>
            <person name="Chapman S.B."/>
            <person name="Chen Z."/>
            <person name="Dunbar C."/>
            <person name="Freedman E."/>
            <person name="Gearin G."/>
            <person name="Gellesch M."/>
            <person name="Goldberg J."/>
            <person name="Griggs A."/>
            <person name="Gujja S."/>
            <person name="Heiman D."/>
            <person name="Howarth C."/>
            <person name="Larson L."/>
            <person name="Lui A."/>
            <person name="MacDonald P.J.P."/>
            <person name="Montmayeur A."/>
            <person name="Murphy C."/>
            <person name="Neiman D."/>
            <person name="Pearson M."/>
            <person name="Priest M."/>
            <person name="Roberts A."/>
            <person name="Saif S."/>
            <person name="Shea T."/>
            <person name="Shenoy N."/>
            <person name="Sisk P."/>
            <person name="Stolte C."/>
            <person name="Sykes S."/>
            <person name="Wortman J."/>
            <person name="Nusbaum C."/>
            <person name="Birren B."/>
        </authorList>
    </citation>
    <scope>NUCLEOTIDE SEQUENCE [LARGE SCALE GENOMIC DNA]</scope>
    <source>
        <strain evidence="2 3">F0323</strain>
    </source>
</reference>
<gene>
    <name evidence="2" type="ORF">HMPREF9332_01940</name>
</gene>
<dbReference type="Proteomes" id="UP000015993">
    <property type="component" value="Unassembled WGS sequence"/>
</dbReference>
<name>G5GED8_9BACT</name>
<dbReference type="RefSeq" id="WP_009348484.1">
    <property type="nucleotide sequence ID" value="NZ_JH376838.1"/>
</dbReference>
<evidence type="ECO:0008006" key="4">
    <source>
        <dbReference type="Google" id="ProtNLM"/>
    </source>
</evidence>
<sequence length="869" mass="95485">MKTTTIIQRLCIFFALVLSLPAGAQSRSDSEISISSKADWKTFRDRVNSGQTNINAKMTADIDLGEEFMMVGSQQHKYSGTFDGNGHSLTVNWNAGSESNIAPFNTVENATIKNLRVKGQITSKGNGLCGLIWNVYGTTTVSGCISEVDIKGAALLAGMIYEINRRAEVTVIDCLVKGRITATKERMAGFVFKPNGHCSLINCLYAGENNADPKKDYTFAPHRKLDKLENCYLLNPCGRHKWGQKVSAERLKSGEMTRILQANRTGTFWGQILGKDDLPQPTNDISKHVYKVDFTHNGQVKTSRYATKDNPIFGSMPDAKEILGIDYDPRESYMLIFESDFSASTPISGDIKVAVMANMIIEKMNIVTAEDWKKFCYLVNSGQKGINAKLLQDIYLGNDIAMVGNNYSGTFDGNNRTIYFDWDTNADDIALFKKVDGTTIKNLRTEGTIKSSGHYVAGLIDEAYGSNTISGCVSNVNITSTYDKSDGCGAGGMISYIASNAHVTFKDCLVKGSINATSEKGKKGLGGFVYLKNGTCTLTNCLYAGTNNADNSNNKSYTFASGNPTLNNCYYLNACGNKQGKQATLEQLKNGEISKILQDNRTDASYWGQVLGEMPDLYREADENKINYVFYYRVYECWKCDNFRLTDEKPLSIGLDFTANKATYERTFSAGKVTVCLPYNLPVWGRFKAYKLLDVQGYGNAIYFKEVKDDELKAYRPYLLTTDGTLQLSGEHIQVKAYKTDDLKQTAGAFSFIGTVANVNNATAAAANAYILQDDGKFHKVTAENTEAIVPAYRAYVTCPKGAGAKQLSIVIDGETTGIGGATNDARGRADGPVYDLQGRRMTDRLDDAARHRLPAGMYIVGGRKVVVK</sequence>
<organism evidence="2 3">
    <name type="scientific">Alloprevotella rava F0323</name>
    <dbReference type="NCBI Taxonomy" id="679199"/>
    <lineage>
        <taxon>Bacteria</taxon>
        <taxon>Pseudomonadati</taxon>
        <taxon>Bacteroidota</taxon>
        <taxon>Bacteroidia</taxon>
        <taxon>Bacteroidales</taxon>
        <taxon>Prevotellaceae</taxon>
        <taxon>Alloprevotella</taxon>
    </lineage>
</organism>
<evidence type="ECO:0000256" key="1">
    <source>
        <dbReference type="SAM" id="SignalP"/>
    </source>
</evidence>
<dbReference type="eggNOG" id="ENOG502ZDU2">
    <property type="taxonomic scope" value="Bacteria"/>
</dbReference>
<feature type="signal peptide" evidence="1">
    <location>
        <begin position="1"/>
        <end position="24"/>
    </location>
</feature>
<dbReference type="Gene3D" id="2.160.20.110">
    <property type="match status" value="2"/>
</dbReference>
<comment type="caution">
    <text evidence="2">The sequence shown here is derived from an EMBL/GenBank/DDBJ whole genome shotgun (WGS) entry which is preliminary data.</text>
</comment>
<keyword evidence="1" id="KW-0732">Signal</keyword>
<dbReference type="HOGENOM" id="CLU_003510_0_0_10"/>
<dbReference type="EMBL" id="ACZK01000038">
    <property type="protein sequence ID" value="EHG20933.1"/>
    <property type="molecule type" value="Genomic_DNA"/>
</dbReference>
<evidence type="ECO:0000313" key="2">
    <source>
        <dbReference type="EMBL" id="EHG20933.1"/>
    </source>
</evidence>
<dbReference type="PATRIC" id="fig|679199.3.peg.2147"/>